<keyword evidence="5 10" id="KW-0055">Arginine biosynthesis</keyword>
<keyword evidence="7 10" id="KW-0808">Transferase</keyword>
<dbReference type="HAMAP" id="MF_01106">
    <property type="entry name" value="ArgJ"/>
    <property type="match status" value="1"/>
</dbReference>
<keyword evidence="13" id="KW-1185">Reference proteome</keyword>
<dbReference type="GO" id="GO:0005737">
    <property type="term" value="C:cytoplasm"/>
    <property type="evidence" value="ECO:0007669"/>
    <property type="project" value="UniProtKB-SubCell"/>
</dbReference>
<dbReference type="InterPro" id="IPR002813">
    <property type="entry name" value="Arg_biosynth_ArgJ"/>
</dbReference>
<dbReference type="InterPro" id="IPR042195">
    <property type="entry name" value="ArgJ_beta_C"/>
</dbReference>
<keyword evidence="9 10" id="KW-0012">Acyltransferase</keyword>
<feature type="site" description="Cleavage; by autolysis" evidence="10">
    <location>
        <begin position="180"/>
        <end position="181"/>
    </location>
</feature>
<dbReference type="KEGG" id="dej:AWY79_04695"/>
<evidence type="ECO:0000313" key="12">
    <source>
        <dbReference type="EMBL" id="TDT89140.1"/>
    </source>
</evidence>
<feature type="site" description="Involved in the stabilization of negative charge on the oxyanion by the formation of the oxyanion hole" evidence="10">
    <location>
        <position position="107"/>
    </location>
</feature>
<comment type="catalytic activity">
    <reaction evidence="10">
        <text>L-glutamate + acetyl-CoA = N-acetyl-L-glutamate + CoA + H(+)</text>
        <dbReference type="Rhea" id="RHEA:24292"/>
        <dbReference type="ChEBI" id="CHEBI:15378"/>
        <dbReference type="ChEBI" id="CHEBI:29985"/>
        <dbReference type="ChEBI" id="CHEBI:44337"/>
        <dbReference type="ChEBI" id="CHEBI:57287"/>
        <dbReference type="ChEBI" id="CHEBI:57288"/>
        <dbReference type="EC" id="2.3.1.1"/>
    </reaction>
</comment>
<evidence type="ECO:0000256" key="8">
    <source>
        <dbReference type="ARBA" id="ARBA00022813"/>
    </source>
</evidence>
<dbReference type="Gene3D" id="3.60.70.12">
    <property type="entry name" value="L-amino peptidase D-ALA esterase/amidase"/>
    <property type="match status" value="1"/>
</dbReference>
<comment type="pathway">
    <text evidence="10">Amino-acid biosynthesis; L-arginine biosynthesis; N(2)-acetyl-L-ornithine from L-glutamate: step 1/4.</text>
</comment>
<dbReference type="NCBIfam" id="NF003802">
    <property type="entry name" value="PRK05388.1"/>
    <property type="match status" value="1"/>
</dbReference>
<accession>A0A126QKA7</accession>
<dbReference type="Pfam" id="PF01960">
    <property type="entry name" value="ArgJ"/>
    <property type="match status" value="1"/>
</dbReference>
<feature type="chain" id="PRO_5041748157" description="Arginine biosynthesis bifunctional protein ArgJ beta chain" evidence="10">
    <location>
        <begin position="181"/>
        <end position="393"/>
    </location>
</feature>
<dbReference type="EC" id="2.3.1.1" evidence="10"/>
<dbReference type="GO" id="GO:0006526">
    <property type="term" value="P:L-arginine biosynthetic process"/>
    <property type="evidence" value="ECO:0007669"/>
    <property type="project" value="UniProtKB-UniRule"/>
</dbReference>
<evidence type="ECO:0000256" key="6">
    <source>
        <dbReference type="ARBA" id="ARBA00022605"/>
    </source>
</evidence>
<dbReference type="SUPFAM" id="SSF56266">
    <property type="entry name" value="DmpA/ArgJ-like"/>
    <property type="match status" value="1"/>
</dbReference>
<reference evidence="12 14" key="2">
    <citation type="submission" date="2019-03" db="EMBL/GenBank/DDBJ databases">
        <title>Genomic Encyclopedia of Type Strains, Phase IV (KMG-IV): sequencing the most valuable type-strain genomes for metagenomic binning, comparative biology and taxonomic classification.</title>
        <authorList>
            <person name="Goeker M."/>
        </authorList>
    </citation>
    <scope>NUCLEOTIDE SEQUENCE [LARGE SCALE GENOMIC DNA]</scope>
    <source>
        <strain evidence="12 14">DSM 101483</strain>
    </source>
</reference>
<dbReference type="EMBL" id="CP014206">
    <property type="protein sequence ID" value="AMK10463.1"/>
    <property type="molecule type" value="Genomic_DNA"/>
</dbReference>
<feature type="binding site" evidence="10">
    <location>
        <position position="265"/>
    </location>
    <ligand>
        <name>substrate</name>
    </ligand>
</feature>
<comment type="catalytic activity">
    <reaction evidence="10">
        <text>N(2)-acetyl-L-ornithine + L-glutamate = N-acetyl-L-glutamate + L-ornithine</text>
        <dbReference type="Rhea" id="RHEA:15349"/>
        <dbReference type="ChEBI" id="CHEBI:29985"/>
        <dbReference type="ChEBI" id="CHEBI:44337"/>
        <dbReference type="ChEBI" id="CHEBI:46911"/>
        <dbReference type="ChEBI" id="CHEBI:57805"/>
        <dbReference type="EC" id="2.3.1.35"/>
    </reaction>
</comment>
<organism evidence="12 14">
    <name type="scientific">Pseudodesulfovibrio indicus</name>
    <dbReference type="NCBI Taxonomy" id="1716143"/>
    <lineage>
        <taxon>Bacteria</taxon>
        <taxon>Pseudomonadati</taxon>
        <taxon>Thermodesulfobacteriota</taxon>
        <taxon>Desulfovibrionia</taxon>
        <taxon>Desulfovibrionales</taxon>
        <taxon>Desulfovibrionaceae</taxon>
    </lineage>
</organism>
<feature type="binding site" evidence="10">
    <location>
        <position position="181"/>
    </location>
    <ligand>
        <name>substrate</name>
    </ligand>
</feature>
<gene>
    <name evidence="10" type="primary">argJ</name>
    <name evidence="11" type="ORF">AWY79_04695</name>
    <name evidence="12" type="ORF">EDC59_104133</name>
</gene>
<dbReference type="FunFam" id="3.10.20.340:FF:000003">
    <property type="entry name" value="Arginine biosynthesis bifunctional protein ArgJ"/>
    <property type="match status" value="1"/>
</dbReference>
<evidence type="ECO:0000256" key="2">
    <source>
        <dbReference type="ARBA" id="ARBA00006774"/>
    </source>
</evidence>
<evidence type="ECO:0000256" key="3">
    <source>
        <dbReference type="ARBA" id="ARBA00011475"/>
    </source>
</evidence>
<keyword evidence="6 10" id="KW-0028">Amino-acid biosynthesis</keyword>
<evidence type="ECO:0000256" key="5">
    <source>
        <dbReference type="ARBA" id="ARBA00022571"/>
    </source>
</evidence>
<dbReference type="Gene3D" id="3.10.20.340">
    <property type="entry name" value="ArgJ beta chain, C-terminal domain"/>
    <property type="match status" value="1"/>
</dbReference>
<dbReference type="Proteomes" id="UP000295506">
    <property type="component" value="Unassembled WGS sequence"/>
</dbReference>
<name>A0A126QKA7_9BACT</name>
<dbReference type="FunFam" id="3.60.70.12:FF:000001">
    <property type="entry name" value="Arginine biosynthesis bifunctional protein ArgJ, chloroplastic"/>
    <property type="match status" value="1"/>
</dbReference>
<feature type="site" description="Involved in the stabilization of negative charge on the oxyanion by the formation of the oxyanion hole" evidence="10">
    <location>
        <position position="108"/>
    </location>
</feature>
<comment type="function">
    <text evidence="10">Catalyzes two activities which are involved in the cyclic version of arginine biosynthesis: the synthesis of N-acetylglutamate from glutamate and acetyl-CoA as the acetyl donor, and of ornithine by transacetylation between N(2)-acetylornithine and glutamate.</text>
</comment>
<dbReference type="Proteomes" id="UP000055611">
    <property type="component" value="Chromosome"/>
</dbReference>
<feature type="binding site" evidence="10">
    <location>
        <position position="144"/>
    </location>
    <ligand>
        <name>substrate</name>
    </ligand>
</feature>
<keyword evidence="8 10" id="KW-0068">Autocatalytic cleavage</keyword>
<feature type="binding site" evidence="10">
    <location>
        <position position="393"/>
    </location>
    <ligand>
        <name>substrate</name>
    </ligand>
</feature>
<dbReference type="PANTHER" id="PTHR23100">
    <property type="entry name" value="ARGININE BIOSYNTHESIS BIFUNCTIONAL PROTEIN ARGJ"/>
    <property type="match status" value="1"/>
</dbReference>
<comment type="subunit">
    <text evidence="3 10">Heterotetramer of two alpha and two beta chains.</text>
</comment>
<feature type="active site" description="Nucleophile" evidence="10">
    <location>
        <position position="181"/>
    </location>
</feature>
<keyword evidence="10" id="KW-0511">Multifunctional enzyme</keyword>
<sequence>MKIPAGYLFAATAASFKKPGKLDLGAIVSDVPAVAAGVFTTNKFKAAPVLQCKEMLADGRKMSGFLVNSGQANACTGDQGRANCRETLNLAASHLGVPADELLPASTGVIGAQFDMAKWEAAMPALAGTLGHAGPEDTARAIMTTDTVHKLAEASFALKNGEVRLLGMCKGAGMISPNMATMLSFIVCDADISAEAWQVMLTDCVNLTINRVTVDGDMSTNDCVMALANGMSGVAIESEEDYILLRKHLLSVLEELAYKIVMDAEGGTKVAFIEVSGAKSDEDAEKVARAVGNSPLVKTALFGSDPNWGRIICAAGYSGADFKPEDLVLKIGGVLVFRNGTPEPGDMDGLLKPIMKERDIVIHIDVGDGPGSTMLLASDLTRDYISINADYRS</sequence>
<dbReference type="EC" id="2.3.1.35" evidence="10"/>
<evidence type="ECO:0000256" key="10">
    <source>
        <dbReference type="HAMAP-Rule" id="MF_01106"/>
    </source>
</evidence>
<dbReference type="NCBIfam" id="TIGR00120">
    <property type="entry name" value="ArgJ"/>
    <property type="match status" value="1"/>
</dbReference>
<feature type="binding site" evidence="10">
    <location>
        <position position="170"/>
    </location>
    <ligand>
        <name>substrate</name>
    </ligand>
</feature>
<evidence type="ECO:0000256" key="7">
    <source>
        <dbReference type="ARBA" id="ARBA00022679"/>
    </source>
</evidence>
<evidence type="ECO:0000313" key="13">
    <source>
        <dbReference type="Proteomes" id="UP000055611"/>
    </source>
</evidence>
<dbReference type="CDD" id="cd02152">
    <property type="entry name" value="OAT"/>
    <property type="match status" value="1"/>
</dbReference>
<comment type="pathway">
    <text evidence="10">Amino-acid biosynthesis; L-arginine biosynthesis; L-ornithine and N-acetyl-L-glutamate from L-glutamate and N(2)-acetyl-L-ornithine (cyclic): step 1/1.</text>
</comment>
<reference evidence="11 13" key="1">
    <citation type="journal article" date="2016" name="Front. Microbiol.">
        <title>Genome Sequence of the Piezophilic, Mesophilic Sulfate-Reducing Bacterium Desulfovibrio indicus J2T.</title>
        <authorList>
            <person name="Cao J."/>
            <person name="Maignien L."/>
            <person name="Shao Z."/>
            <person name="Alain K."/>
            <person name="Jebbar M."/>
        </authorList>
    </citation>
    <scope>NUCLEOTIDE SEQUENCE [LARGE SCALE GENOMIC DNA]</scope>
    <source>
        <strain evidence="11 13">J2</strain>
    </source>
</reference>
<dbReference type="OrthoDB" id="9804242at2"/>
<dbReference type="GO" id="GO:0006592">
    <property type="term" value="P:ornithine biosynthetic process"/>
    <property type="evidence" value="ECO:0007669"/>
    <property type="project" value="TreeGrafter"/>
</dbReference>
<dbReference type="RefSeq" id="WP_066800980.1">
    <property type="nucleotide sequence ID" value="NZ_CP014206.1"/>
</dbReference>
<dbReference type="AlphaFoldDB" id="A0A126QKA7"/>
<protein>
    <recommendedName>
        <fullName evidence="10">Arginine biosynthesis bifunctional protein ArgJ</fullName>
    </recommendedName>
    <domain>
        <recommendedName>
            <fullName evidence="10">Glutamate N-acetyltransferase</fullName>
            <ecNumber evidence="10">2.3.1.35</ecNumber>
        </recommendedName>
        <alternativeName>
            <fullName evidence="10">Ornithine acetyltransferase</fullName>
            <shortName evidence="10">OATase</shortName>
        </alternativeName>
        <alternativeName>
            <fullName evidence="10">Ornithine transacetylase</fullName>
        </alternativeName>
    </domain>
    <domain>
        <recommendedName>
            <fullName evidence="10">Amino-acid acetyltransferase</fullName>
            <ecNumber evidence="10">2.3.1.1</ecNumber>
        </recommendedName>
        <alternativeName>
            <fullName evidence="10">N-acetylglutamate synthase</fullName>
            <shortName evidence="10">AGSase</shortName>
        </alternativeName>
    </domain>
    <component>
        <recommendedName>
            <fullName evidence="10">Arginine biosynthesis bifunctional protein ArgJ alpha chain</fullName>
        </recommendedName>
    </component>
    <component>
        <recommendedName>
            <fullName evidence="10">Arginine biosynthesis bifunctional protein ArgJ beta chain</fullName>
        </recommendedName>
    </component>
</protein>
<evidence type="ECO:0000256" key="9">
    <source>
        <dbReference type="ARBA" id="ARBA00023315"/>
    </source>
</evidence>
<evidence type="ECO:0000313" key="11">
    <source>
        <dbReference type="EMBL" id="AMK10463.1"/>
    </source>
</evidence>
<evidence type="ECO:0000256" key="1">
    <source>
        <dbReference type="ARBA" id="ARBA00004496"/>
    </source>
</evidence>
<comment type="subcellular location">
    <subcellularLocation>
        <location evidence="1 10">Cytoplasm</location>
    </subcellularLocation>
</comment>
<dbReference type="GO" id="GO:0004358">
    <property type="term" value="F:L-glutamate N-acetyltransferase activity, acting on acetyl-L-ornithine as donor"/>
    <property type="evidence" value="ECO:0007669"/>
    <property type="project" value="UniProtKB-UniRule"/>
</dbReference>
<evidence type="ECO:0000256" key="4">
    <source>
        <dbReference type="ARBA" id="ARBA00022490"/>
    </source>
</evidence>
<proteinExistence type="inferred from homology"/>
<evidence type="ECO:0000313" key="14">
    <source>
        <dbReference type="Proteomes" id="UP000295506"/>
    </source>
</evidence>
<dbReference type="GO" id="GO:0004042">
    <property type="term" value="F:L-glutamate N-acetyltransferase activity"/>
    <property type="evidence" value="ECO:0007669"/>
    <property type="project" value="UniProtKB-UniRule"/>
</dbReference>
<dbReference type="InterPro" id="IPR016117">
    <property type="entry name" value="ArgJ-like_dom_sf"/>
</dbReference>
<comment type="similarity">
    <text evidence="2 10">Belongs to the ArgJ family.</text>
</comment>
<feature type="binding site" evidence="10">
    <location>
        <position position="388"/>
    </location>
    <ligand>
        <name>substrate</name>
    </ligand>
</feature>
<dbReference type="PANTHER" id="PTHR23100:SF0">
    <property type="entry name" value="ARGININE BIOSYNTHESIS BIFUNCTIONAL PROTEIN ARGJ, MITOCHONDRIAL"/>
    <property type="match status" value="1"/>
</dbReference>
<feature type="chain" id="PRO_5041748158" description="Arginine biosynthesis bifunctional protein ArgJ alpha chain" evidence="10">
    <location>
        <begin position="1"/>
        <end position="180"/>
    </location>
</feature>
<dbReference type="EMBL" id="SOBK01000004">
    <property type="protein sequence ID" value="TDT89140.1"/>
    <property type="molecule type" value="Genomic_DNA"/>
</dbReference>
<keyword evidence="4 10" id="KW-0963">Cytoplasm</keyword>